<feature type="transmembrane region" description="Helical" evidence="7">
    <location>
        <begin position="131"/>
        <end position="153"/>
    </location>
</feature>
<feature type="transmembrane region" description="Helical" evidence="7">
    <location>
        <begin position="97"/>
        <end position="119"/>
    </location>
</feature>
<dbReference type="InterPro" id="IPR035906">
    <property type="entry name" value="MetI-like_sf"/>
</dbReference>
<sequence length="285" mass="31010">MSTTMENPPTNEVESTTIAAAVGQEMFAERRRRERRALILTWTLRIVALVVFIGLWAMASNNAWIDPLMISHPKDVVIAAFNEVQDPTFWTDALSTFSGAMVGLAVGSVLGIFVGVVFTHVPVLERASGPFLTLFNSLPRPALAPIFILWFGLGFTPKALVAASVVFFLLLTATSGALRGIDHDVNMLGRSLSLTPWQRFRKIELPSALPTIIGALRLGAVYSVLGAVLAEMVGAYSGLGQRLVVMTNNFQVAESFAVLLAMGFMAMSLDYAISHLERVVRNRSK</sequence>
<evidence type="ECO:0000256" key="3">
    <source>
        <dbReference type="ARBA" id="ARBA00022475"/>
    </source>
</evidence>
<feature type="transmembrane region" description="Helical" evidence="7">
    <location>
        <begin position="159"/>
        <end position="181"/>
    </location>
</feature>
<accession>A0A1T4Z5V8</accession>
<dbReference type="GO" id="GO:0055085">
    <property type="term" value="P:transmembrane transport"/>
    <property type="evidence" value="ECO:0007669"/>
    <property type="project" value="InterPro"/>
</dbReference>
<evidence type="ECO:0000256" key="7">
    <source>
        <dbReference type="RuleBase" id="RU363032"/>
    </source>
</evidence>
<evidence type="ECO:0000256" key="4">
    <source>
        <dbReference type="ARBA" id="ARBA00022692"/>
    </source>
</evidence>
<gene>
    <name evidence="9" type="ORF">SAMN06295964_2409</name>
</gene>
<dbReference type="EMBL" id="LT796768">
    <property type="protein sequence ID" value="SKB08961.1"/>
    <property type="molecule type" value="Genomic_DNA"/>
</dbReference>
<feature type="transmembrane region" description="Helical" evidence="7">
    <location>
        <begin position="208"/>
        <end position="230"/>
    </location>
</feature>
<proteinExistence type="inferred from homology"/>
<comment type="similarity">
    <text evidence="7">Belongs to the binding-protein-dependent transport system permease family.</text>
</comment>
<evidence type="ECO:0000313" key="10">
    <source>
        <dbReference type="Proteomes" id="UP000191040"/>
    </source>
</evidence>
<evidence type="ECO:0000256" key="5">
    <source>
        <dbReference type="ARBA" id="ARBA00022989"/>
    </source>
</evidence>
<dbReference type="OrthoDB" id="5244012at2"/>
<dbReference type="RefSeq" id="WP_153302996.1">
    <property type="nucleotide sequence ID" value="NZ_LT796768.1"/>
</dbReference>
<dbReference type="CDD" id="cd06261">
    <property type="entry name" value="TM_PBP2"/>
    <property type="match status" value="1"/>
</dbReference>
<keyword evidence="2 7" id="KW-0813">Transport</keyword>
<dbReference type="PROSITE" id="PS50928">
    <property type="entry name" value="ABC_TM1"/>
    <property type="match status" value="1"/>
</dbReference>
<evidence type="ECO:0000313" key="9">
    <source>
        <dbReference type="EMBL" id="SKB08961.1"/>
    </source>
</evidence>
<organism evidence="9 10">
    <name type="scientific">Aeromicrobium choanae</name>
    <dbReference type="NCBI Taxonomy" id="1736691"/>
    <lineage>
        <taxon>Bacteria</taxon>
        <taxon>Bacillati</taxon>
        <taxon>Actinomycetota</taxon>
        <taxon>Actinomycetes</taxon>
        <taxon>Propionibacteriales</taxon>
        <taxon>Nocardioidaceae</taxon>
        <taxon>Aeromicrobium</taxon>
    </lineage>
</organism>
<evidence type="ECO:0000256" key="6">
    <source>
        <dbReference type="ARBA" id="ARBA00023136"/>
    </source>
</evidence>
<reference evidence="10" key="1">
    <citation type="submission" date="2017-02" db="EMBL/GenBank/DDBJ databases">
        <authorList>
            <person name="Varghese N."/>
            <person name="Submissions S."/>
        </authorList>
    </citation>
    <scope>NUCLEOTIDE SEQUENCE [LARGE SCALE GENOMIC DNA]</scope>
    <source>
        <strain evidence="10">9H-4</strain>
    </source>
</reference>
<dbReference type="Pfam" id="PF00528">
    <property type="entry name" value="BPD_transp_1"/>
    <property type="match status" value="1"/>
</dbReference>
<evidence type="ECO:0000256" key="2">
    <source>
        <dbReference type="ARBA" id="ARBA00022448"/>
    </source>
</evidence>
<dbReference type="AlphaFoldDB" id="A0A1T4Z5V8"/>
<name>A0A1T4Z5V8_9ACTN</name>
<dbReference type="Gene3D" id="1.10.3720.10">
    <property type="entry name" value="MetI-like"/>
    <property type="match status" value="1"/>
</dbReference>
<evidence type="ECO:0000259" key="8">
    <source>
        <dbReference type="PROSITE" id="PS50928"/>
    </source>
</evidence>
<dbReference type="GO" id="GO:0005886">
    <property type="term" value="C:plasma membrane"/>
    <property type="evidence" value="ECO:0007669"/>
    <property type="project" value="UniProtKB-SubCell"/>
</dbReference>
<keyword evidence="6 7" id="KW-0472">Membrane</keyword>
<keyword evidence="5 7" id="KW-1133">Transmembrane helix</keyword>
<keyword evidence="4 7" id="KW-0812">Transmembrane</keyword>
<feature type="transmembrane region" description="Helical" evidence="7">
    <location>
        <begin position="37"/>
        <end position="59"/>
    </location>
</feature>
<feature type="domain" description="ABC transmembrane type-1" evidence="8">
    <location>
        <begin position="93"/>
        <end position="277"/>
    </location>
</feature>
<dbReference type="PANTHER" id="PTHR30151:SF20">
    <property type="entry name" value="ABC TRANSPORTER PERMEASE PROTEIN HI_0355-RELATED"/>
    <property type="match status" value="1"/>
</dbReference>
<protein>
    <submittedName>
        <fullName evidence="9">NitT/TauT family transport system permease protein</fullName>
    </submittedName>
</protein>
<dbReference type="SUPFAM" id="SSF161098">
    <property type="entry name" value="MetI-like"/>
    <property type="match status" value="1"/>
</dbReference>
<comment type="subcellular location">
    <subcellularLocation>
        <location evidence="1 7">Cell membrane</location>
        <topology evidence="1 7">Multi-pass membrane protein</topology>
    </subcellularLocation>
</comment>
<feature type="transmembrane region" description="Helical" evidence="7">
    <location>
        <begin position="250"/>
        <end position="273"/>
    </location>
</feature>
<evidence type="ECO:0000256" key="1">
    <source>
        <dbReference type="ARBA" id="ARBA00004651"/>
    </source>
</evidence>
<dbReference type="Proteomes" id="UP000191040">
    <property type="component" value="Chromosome I"/>
</dbReference>
<keyword evidence="10" id="KW-1185">Reference proteome</keyword>
<keyword evidence="3" id="KW-1003">Cell membrane</keyword>
<dbReference type="InterPro" id="IPR000515">
    <property type="entry name" value="MetI-like"/>
</dbReference>
<dbReference type="PANTHER" id="PTHR30151">
    <property type="entry name" value="ALKANE SULFONATE ABC TRANSPORTER-RELATED, MEMBRANE SUBUNIT"/>
    <property type="match status" value="1"/>
</dbReference>
<dbReference type="STRING" id="1736691.SAMN06295964_2409"/>